<dbReference type="Proteomes" id="UP000254437">
    <property type="component" value="Unassembled WGS sequence"/>
</dbReference>
<dbReference type="AlphaFoldDB" id="A0A378TT04"/>
<proteinExistence type="predicted"/>
<dbReference type="RefSeq" id="WP_115008230.1">
    <property type="nucleotide sequence ID" value="NZ_UGQU01000003.1"/>
</dbReference>
<protein>
    <submittedName>
        <fullName evidence="1">Uncharacterized protein</fullName>
    </submittedName>
</protein>
<dbReference type="EMBL" id="UGQU01000003">
    <property type="protein sequence ID" value="STZ63958.1"/>
    <property type="molecule type" value="Genomic_DNA"/>
</dbReference>
<gene>
    <name evidence="1" type="ORF">NCTC10359_02401</name>
</gene>
<sequence length="74" mass="8588">MPISIVEHYYQMIQHLDNADKIALVEKINQSIENDYSHYNKLSRLKSRPNAVNGNSDDLVNISWEGELNLDFPK</sequence>
<evidence type="ECO:0000313" key="1">
    <source>
        <dbReference type="EMBL" id="STZ63958.1"/>
    </source>
</evidence>
<organism evidence="1 2">
    <name type="scientific">Moraxella lacunata</name>
    <dbReference type="NCBI Taxonomy" id="477"/>
    <lineage>
        <taxon>Bacteria</taxon>
        <taxon>Pseudomonadati</taxon>
        <taxon>Pseudomonadota</taxon>
        <taxon>Gammaproteobacteria</taxon>
        <taxon>Moraxellales</taxon>
        <taxon>Moraxellaceae</taxon>
        <taxon>Moraxella</taxon>
    </lineage>
</organism>
<name>A0A378TT04_MORLA</name>
<reference evidence="1 2" key="1">
    <citation type="submission" date="2018-06" db="EMBL/GenBank/DDBJ databases">
        <authorList>
            <consortium name="Pathogen Informatics"/>
            <person name="Doyle S."/>
        </authorList>
    </citation>
    <scope>NUCLEOTIDE SEQUENCE [LARGE SCALE GENOMIC DNA]</scope>
    <source>
        <strain evidence="1 2">NCTC10359</strain>
    </source>
</reference>
<evidence type="ECO:0000313" key="2">
    <source>
        <dbReference type="Proteomes" id="UP000254437"/>
    </source>
</evidence>
<accession>A0A378TT04</accession>